<evidence type="ECO:0000313" key="3">
    <source>
        <dbReference type="Proteomes" id="UP000029549"/>
    </source>
</evidence>
<reference evidence="2 3" key="1">
    <citation type="submission" date="2013-09" db="EMBL/GenBank/DDBJ databases">
        <title>High correlation between genotypes and phenotypes of environmental bacteria Comamonas testosteroni strains.</title>
        <authorList>
            <person name="Liu L."/>
            <person name="Zhu W."/>
            <person name="Xia X."/>
            <person name="Xu B."/>
            <person name="Luo M."/>
            <person name="Wang G."/>
        </authorList>
    </citation>
    <scope>NUCLEOTIDE SEQUENCE [LARGE SCALE GENOMIC DNA]</scope>
    <source>
        <strain evidence="2 3">DF2</strain>
    </source>
</reference>
<gene>
    <name evidence="2" type="ORF">P608_23980</name>
</gene>
<name>A0A0E3BUP4_9BURK</name>
<feature type="region of interest" description="Disordered" evidence="1">
    <location>
        <begin position="64"/>
        <end position="83"/>
    </location>
</feature>
<proteinExistence type="predicted"/>
<organism evidence="2 3">
    <name type="scientific">Comamonas thiooxydans</name>
    <dbReference type="NCBI Taxonomy" id="363952"/>
    <lineage>
        <taxon>Bacteria</taxon>
        <taxon>Pseudomonadati</taxon>
        <taxon>Pseudomonadota</taxon>
        <taxon>Betaproteobacteria</taxon>
        <taxon>Burkholderiales</taxon>
        <taxon>Comamonadaceae</taxon>
        <taxon>Comamonas</taxon>
    </lineage>
</organism>
<evidence type="ECO:0000313" key="2">
    <source>
        <dbReference type="EMBL" id="KGH04697.1"/>
    </source>
</evidence>
<comment type="caution">
    <text evidence="2">The sequence shown here is derived from an EMBL/GenBank/DDBJ whole genome shotgun (WGS) entry which is preliminary data.</text>
</comment>
<protein>
    <submittedName>
        <fullName evidence="2">Uncharacterized protein</fullName>
    </submittedName>
</protein>
<dbReference type="RefSeq" id="WP_034392437.1">
    <property type="nucleotide sequence ID" value="NZ_AWTM01000109.1"/>
</dbReference>
<dbReference type="EMBL" id="AWTP01000155">
    <property type="protein sequence ID" value="KGH04697.1"/>
    <property type="molecule type" value="Genomic_DNA"/>
</dbReference>
<sequence length="120" mass="13322">MLDHIKARGPQNLDQLRPVTGELESDLVKRLRNLRTGGWLEIVEGAPELRWNICSVAAPLFDLGQTPGRAGKGAPKPMGEMPERRQINVMKSDDYKPTPFTPLRQGSLDFSAIVSRGVRC</sequence>
<dbReference type="Proteomes" id="UP000029549">
    <property type="component" value="Unassembled WGS sequence"/>
</dbReference>
<keyword evidence="3" id="KW-1185">Reference proteome</keyword>
<dbReference type="AlphaFoldDB" id="A0A0E3BUP4"/>
<evidence type="ECO:0000256" key="1">
    <source>
        <dbReference type="SAM" id="MobiDB-lite"/>
    </source>
</evidence>
<accession>A0A0E3BUP4</accession>